<evidence type="ECO:0000256" key="3">
    <source>
        <dbReference type="ARBA" id="ARBA00022845"/>
    </source>
</evidence>
<dbReference type="AlphaFoldDB" id="A0A645H8K3"/>
<protein>
    <submittedName>
        <fullName evidence="4">Flagellar assembly factor FliW</fullName>
    </submittedName>
</protein>
<dbReference type="Gene3D" id="2.30.290.10">
    <property type="entry name" value="BH3618-like"/>
    <property type="match status" value="1"/>
</dbReference>
<keyword evidence="3" id="KW-0810">Translation regulation</keyword>
<dbReference type="HAMAP" id="MF_01185">
    <property type="entry name" value="FliW"/>
    <property type="match status" value="1"/>
</dbReference>
<dbReference type="GO" id="GO:0044780">
    <property type="term" value="P:bacterial-type flagellum assembly"/>
    <property type="evidence" value="ECO:0007669"/>
    <property type="project" value="InterPro"/>
</dbReference>
<dbReference type="SUPFAM" id="SSF141457">
    <property type="entry name" value="BH3618-like"/>
    <property type="match status" value="1"/>
</dbReference>
<reference evidence="4" key="1">
    <citation type="submission" date="2019-08" db="EMBL/GenBank/DDBJ databases">
        <authorList>
            <person name="Kucharzyk K."/>
            <person name="Murdoch R.W."/>
            <person name="Higgins S."/>
            <person name="Loffler F."/>
        </authorList>
    </citation>
    <scope>NUCLEOTIDE SEQUENCE</scope>
</reference>
<dbReference type="InterPro" id="IPR003775">
    <property type="entry name" value="Flagellar_assembly_factor_FliW"/>
</dbReference>
<dbReference type="Pfam" id="PF02623">
    <property type="entry name" value="FliW"/>
    <property type="match status" value="1"/>
</dbReference>
<evidence type="ECO:0000256" key="2">
    <source>
        <dbReference type="ARBA" id="ARBA00022795"/>
    </source>
</evidence>
<evidence type="ECO:0000256" key="1">
    <source>
        <dbReference type="ARBA" id="ARBA00022490"/>
    </source>
</evidence>
<comment type="caution">
    <text evidence="4">The sequence shown here is derived from an EMBL/GenBank/DDBJ whole genome shotgun (WGS) entry which is preliminary data.</text>
</comment>
<evidence type="ECO:0000313" key="4">
    <source>
        <dbReference type="EMBL" id="MPN34836.1"/>
    </source>
</evidence>
<accession>A0A645H8K3</accession>
<organism evidence="4">
    <name type="scientific">bioreactor metagenome</name>
    <dbReference type="NCBI Taxonomy" id="1076179"/>
    <lineage>
        <taxon>unclassified sequences</taxon>
        <taxon>metagenomes</taxon>
        <taxon>ecological metagenomes</taxon>
    </lineage>
</organism>
<keyword evidence="4" id="KW-0282">Flagellum</keyword>
<keyword evidence="4" id="KW-0969">Cilium</keyword>
<proteinExistence type="inferred from homology"/>
<keyword evidence="4" id="KW-0966">Cell projection</keyword>
<dbReference type="EMBL" id="VSSQ01088074">
    <property type="protein sequence ID" value="MPN34836.1"/>
    <property type="molecule type" value="Genomic_DNA"/>
</dbReference>
<dbReference type="GO" id="GO:0006417">
    <property type="term" value="P:regulation of translation"/>
    <property type="evidence" value="ECO:0007669"/>
    <property type="project" value="UniProtKB-KW"/>
</dbReference>
<keyword evidence="2" id="KW-1005">Bacterial flagellum biogenesis</keyword>
<gene>
    <name evidence="4" type="primary">fliW_22</name>
    <name evidence="4" type="ORF">SDC9_182330</name>
</gene>
<dbReference type="InterPro" id="IPR024046">
    <property type="entry name" value="Flagellar_assmbl_FliW_dom_sf"/>
</dbReference>
<name>A0A645H8K3_9ZZZZ</name>
<dbReference type="PANTHER" id="PTHR39190:SF1">
    <property type="entry name" value="FLAGELLAR ASSEMBLY FACTOR FLIW"/>
    <property type="match status" value="1"/>
</dbReference>
<sequence length="141" mass="16068">MASRITETKHITSSYFGDIEISPNNIFYFENGMLGFDTLNNFVLISDDDIEPFKWLMALEEPEIMFPIISPWLVEPNYKPENLINIEKKVLFSVVTLDDGDGNITANMKAPIILDSVNLIGEQIILSSDKYSVNQIIQKHK</sequence>
<dbReference type="PANTHER" id="PTHR39190">
    <property type="entry name" value="FLAGELLAR ASSEMBLY FACTOR FLIW"/>
    <property type="match status" value="1"/>
</dbReference>
<keyword evidence="1" id="KW-0963">Cytoplasm</keyword>